<protein>
    <submittedName>
        <fullName evidence="2">Helix-turn-helix domain-containing protein</fullName>
    </submittedName>
</protein>
<reference evidence="2 3" key="1">
    <citation type="journal article" date="2016" name="J. Microbiol.">
        <title>Dankookia rubra gen. nov., sp. nov., an alphaproteobacterium isolated from sediment of a shallow stream.</title>
        <authorList>
            <person name="Kim W.H."/>
            <person name="Kim D.H."/>
            <person name="Kang K."/>
            <person name="Ahn T.Y."/>
        </authorList>
    </citation>
    <scope>NUCLEOTIDE SEQUENCE [LARGE SCALE GENOMIC DNA]</scope>
    <source>
        <strain evidence="2 3">JCM30602</strain>
    </source>
</reference>
<dbReference type="InterPro" id="IPR012318">
    <property type="entry name" value="HTH_CRP"/>
</dbReference>
<gene>
    <name evidence="2" type="ORF">E2C06_09800</name>
</gene>
<accession>A0A4R5QIT6</accession>
<dbReference type="RefSeq" id="WP_133288422.1">
    <property type="nucleotide sequence ID" value="NZ_SMSJ01000009.1"/>
</dbReference>
<evidence type="ECO:0000313" key="2">
    <source>
        <dbReference type="EMBL" id="TDH62689.1"/>
    </source>
</evidence>
<evidence type="ECO:0000313" key="3">
    <source>
        <dbReference type="Proteomes" id="UP000295096"/>
    </source>
</evidence>
<feature type="domain" description="HTH crp-type" evidence="1">
    <location>
        <begin position="40"/>
        <end position="110"/>
    </location>
</feature>
<dbReference type="InterPro" id="IPR036390">
    <property type="entry name" value="WH_DNA-bd_sf"/>
</dbReference>
<comment type="caution">
    <text evidence="2">The sequence shown here is derived from an EMBL/GenBank/DDBJ whole genome shotgun (WGS) entry which is preliminary data.</text>
</comment>
<keyword evidence="3" id="KW-1185">Reference proteome</keyword>
<dbReference type="GO" id="GO:0006355">
    <property type="term" value="P:regulation of DNA-templated transcription"/>
    <property type="evidence" value="ECO:0007669"/>
    <property type="project" value="InterPro"/>
</dbReference>
<organism evidence="2 3">
    <name type="scientific">Dankookia rubra</name>
    <dbReference type="NCBI Taxonomy" id="1442381"/>
    <lineage>
        <taxon>Bacteria</taxon>
        <taxon>Pseudomonadati</taxon>
        <taxon>Pseudomonadota</taxon>
        <taxon>Alphaproteobacteria</taxon>
        <taxon>Acetobacterales</taxon>
        <taxon>Roseomonadaceae</taxon>
        <taxon>Dankookia</taxon>
    </lineage>
</organism>
<evidence type="ECO:0000259" key="1">
    <source>
        <dbReference type="Pfam" id="PF13545"/>
    </source>
</evidence>
<proteinExistence type="predicted"/>
<dbReference type="Proteomes" id="UP000295096">
    <property type="component" value="Unassembled WGS sequence"/>
</dbReference>
<dbReference type="SUPFAM" id="SSF46785">
    <property type="entry name" value="Winged helix' DNA-binding domain"/>
    <property type="match status" value="1"/>
</dbReference>
<dbReference type="InterPro" id="IPR036388">
    <property type="entry name" value="WH-like_DNA-bd_sf"/>
</dbReference>
<dbReference type="AlphaFoldDB" id="A0A4R5QIT6"/>
<name>A0A4R5QIT6_9PROT</name>
<dbReference type="Pfam" id="PF13545">
    <property type="entry name" value="HTH_Crp_2"/>
    <property type="match status" value="1"/>
</dbReference>
<dbReference type="Gene3D" id="1.10.10.10">
    <property type="entry name" value="Winged helix-like DNA-binding domain superfamily/Winged helix DNA-binding domain"/>
    <property type="match status" value="1"/>
</dbReference>
<sequence>MRTADRLPFKSLPRGADASRLQACPDGPEARPQVPWHGKRLLSALPRRDHAALARGEVLLPIPLAHELLAEMLGVHRATLSPAPLAPRNERLVRIRHGHVRVPDFAALKQAACGYGAALRRRFAPLAEDGEPRATQ</sequence>
<dbReference type="GO" id="GO:0003677">
    <property type="term" value="F:DNA binding"/>
    <property type="evidence" value="ECO:0007669"/>
    <property type="project" value="InterPro"/>
</dbReference>
<dbReference type="EMBL" id="SMSJ01000009">
    <property type="protein sequence ID" value="TDH62689.1"/>
    <property type="molecule type" value="Genomic_DNA"/>
</dbReference>